<evidence type="ECO:0000256" key="1">
    <source>
        <dbReference type="SAM" id="SignalP"/>
    </source>
</evidence>
<feature type="signal peptide" evidence="1">
    <location>
        <begin position="1"/>
        <end position="17"/>
    </location>
</feature>
<keyword evidence="3" id="KW-1185">Reference proteome</keyword>
<keyword evidence="1" id="KW-0732">Signal</keyword>
<dbReference type="EMBL" id="CP020083">
    <property type="protein sequence ID" value="ASR51094.1"/>
    <property type="molecule type" value="Genomic_DNA"/>
</dbReference>
<accession>A0ABM6M547</accession>
<dbReference type="GeneID" id="303485148"/>
<name>A0ABM6M547_9SPHN</name>
<protein>
    <recommendedName>
        <fullName evidence="4">DUF4908 domain-containing protein</fullName>
    </recommendedName>
</protein>
<evidence type="ECO:0008006" key="4">
    <source>
        <dbReference type="Google" id="ProtNLM"/>
    </source>
</evidence>
<evidence type="ECO:0000313" key="2">
    <source>
        <dbReference type="EMBL" id="ASR51094.1"/>
    </source>
</evidence>
<proteinExistence type="predicted"/>
<gene>
    <name evidence="2" type="ORF">B5J99_06100</name>
</gene>
<dbReference type="Proteomes" id="UP000258016">
    <property type="component" value="Chromosome"/>
</dbReference>
<evidence type="ECO:0000313" key="3">
    <source>
        <dbReference type="Proteomes" id="UP000258016"/>
    </source>
</evidence>
<reference evidence="2 3" key="1">
    <citation type="submission" date="2017-03" db="EMBL/GenBank/DDBJ databases">
        <title>Complete genome sequence of Blastomonas fulva degrading microcsystin LR.</title>
        <authorList>
            <person name="Lee H.-g."/>
            <person name="Jin L."/>
            <person name="oh H.-M."/>
        </authorList>
    </citation>
    <scope>NUCLEOTIDE SEQUENCE [LARGE SCALE GENOMIC DNA]</scope>
    <source>
        <strain evidence="2 3">T2</strain>
    </source>
</reference>
<organism evidence="2 3">
    <name type="scientific">Blastomonas fulva</name>
    <dbReference type="NCBI Taxonomy" id="1550728"/>
    <lineage>
        <taxon>Bacteria</taxon>
        <taxon>Pseudomonadati</taxon>
        <taxon>Pseudomonadota</taxon>
        <taxon>Alphaproteobacteria</taxon>
        <taxon>Sphingomonadales</taxon>
        <taxon>Sphingomonadaceae</taxon>
        <taxon>Blastomonas</taxon>
    </lineage>
</organism>
<feature type="chain" id="PRO_5045546994" description="DUF4908 domain-containing protein" evidence="1">
    <location>
        <begin position="18"/>
        <end position="272"/>
    </location>
</feature>
<dbReference type="RefSeq" id="WP_117351884.1">
    <property type="nucleotide sequence ID" value="NZ_CP020083.1"/>
</dbReference>
<sequence length="272" mass="29079">MLVGALLLLAQPDTALAAPPESPPCPAATITFAPPLDTPLVLIRRIERPLANGIFIQTVTYAVSFTRSGRGYRMRWQQTGQQVEAPPELLRLLSLEGESAADEILDFTINAGGTLLGVTESPDAPERLRQAIDRLRSDPALVARPEREQVAIAAVLDRLAALPPAERAGVHMVKASRLLMLAGRPCRSGQLTSVDGARLRLVSLTGETLGFSSAQDETRPDGAQLSTSIAGTLSLRSGLVENQDRRMTSTVEGTSRLFRESLTLEAPATDPG</sequence>